<name>A9MRX2_SALAR</name>
<dbReference type="Proteomes" id="UP000002084">
    <property type="component" value="Chromosome"/>
</dbReference>
<protein>
    <submittedName>
        <fullName evidence="2">Uncharacterized protein</fullName>
    </submittedName>
</protein>
<organism evidence="2 3">
    <name type="scientific">Salmonella arizonae (strain ATCC BAA-731 / CDC346-86 / RSK2980)</name>
    <dbReference type="NCBI Taxonomy" id="41514"/>
    <lineage>
        <taxon>Bacteria</taxon>
        <taxon>Pseudomonadati</taxon>
        <taxon>Pseudomonadota</taxon>
        <taxon>Gammaproteobacteria</taxon>
        <taxon>Enterobacterales</taxon>
        <taxon>Enterobacteriaceae</taxon>
        <taxon>Salmonella</taxon>
    </lineage>
</organism>
<feature type="transmembrane region" description="Helical" evidence="1">
    <location>
        <begin position="20"/>
        <end position="37"/>
    </location>
</feature>
<keyword evidence="1" id="KW-1133">Transmembrane helix</keyword>
<accession>A9MRX2</accession>
<evidence type="ECO:0000313" key="2">
    <source>
        <dbReference type="EMBL" id="ABX22875.1"/>
    </source>
</evidence>
<evidence type="ECO:0000313" key="3">
    <source>
        <dbReference type="Proteomes" id="UP000002084"/>
    </source>
</evidence>
<dbReference type="HOGENOM" id="CLU_190745_0_0_6"/>
<keyword evidence="1" id="KW-0472">Membrane</keyword>
<dbReference type="AlphaFoldDB" id="A9MRX2"/>
<keyword evidence="1" id="KW-0812">Transmembrane</keyword>
<proteinExistence type="predicted"/>
<gene>
    <name evidence="2" type="ordered locus">SARI_03034</name>
</gene>
<reference evidence="2 3" key="1">
    <citation type="submission" date="2007-11" db="EMBL/GenBank/DDBJ databases">
        <authorList>
            <consortium name="The Salmonella enterica serovar Arizonae Genome Sequencing Project"/>
            <person name="McClelland M."/>
            <person name="Sanderson E.K."/>
            <person name="Porwollik S."/>
            <person name="Spieth J."/>
            <person name="Clifton W.S."/>
            <person name="Fulton R."/>
            <person name="Chunyan W."/>
            <person name="Wollam A."/>
            <person name="Shah N."/>
            <person name="Pepin K."/>
            <person name="Bhonagiri V."/>
            <person name="Nash W."/>
            <person name="Johnson M."/>
            <person name="Thiruvilangam P."/>
            <person name="Wilson R."/>
        </authorList>
    </citation>
    <scope>NUCLEOTIDE SEQUENCE [LARGE SCALE GENOMIC DNA]</scope>
    <source>
        <strain evidence="3">ATCC BAA-731 / CDC346-86 / RSK2980</strain>
    </source>
</reference>
<dbReference type="KEGG" id="ses:SARI_03034"/>
<evidence type="ECO:0000256" key="1">
    <source>
        <dbReference type="SAM" id="Phobius"/>
    </source>
</evidence>
<keyword evidence="3" id="KW-1185">Reference proteome</keyword>
<dbReference type="STRING" id="41514.SARI_03034"/>
<sequence>MTRPVRKDILCAITMTETFFLTRSAGVMALVKINFLLMKMLPTMHKPLEVCATSQAGYLHGRLFSYVRFQNRDIMTAGPFIFESIIW</sequence>
<dbReference type="EMBL" id="CP000880">
    <property type="protein sequence ID" value="ABX22875.1"/>
    <property type="molecule type" value="Genomic_DNA"/>
</dbReference>